<dbReference type="EMBL" id="BJFL01000016">
    <property type="protein sequence ID" value="GDY31664.1"/>
    <property type="molecule type" value="Genomic_DNA"/>
</dbReference>
<evidence type="ECO:0000313" key="2">
    <source>
        <dbReference type="Proteomes" id="UP000298860"/>
    </source>
</evidence>
<reference evidence="2" key="1">
    <citation type="submission" date="2019-04" db="EMBL/GenBank/DDBJ databases">
        <title>Draft genome sequence of Pseudonocardiaceae bacterium SL3-2-4.</title>
        <authorList>
            <person name="Ningsih F."/>
            <person name="Yokota A."/>
            <person name="Sakai Y."/>
            <person name="Nanatani K."/>
            <person name="Yabe S."/>
            <person name="Oetari A."/>
            <person name="Sjamsuridzal W."/>
        </authorList>
    </citation>
    <scope>NUCLEOTIDE SEQUENCE [LARGE SCALE GENOMIC DNA]</scope>
    <source>
        <strain evidence="2">SL3-2-4</strain>
    </source>
</reference>
<protein>
    <submittedName>
        <fullName evidence="1">Uncharacterized protein</fullName>
    </submittedName>
</protein>
<dbReference type="RefSeq" id="WP_137814725.1">
    <property type="nucleotide sequence ID" value="NZ_BJFL01000016.1"/>
</dbReference>
<gene>
    <name evidence="1" type="ORF">GTS_32970</name>
</gene>
<proteinExistence type="predicted"/>
<name>A0A4D4J821_9PSEU</name>
<dbReference type="AlphaFoldDB" id="A0A4D4J821"/>
<dbReference type="OrthoDB" id="3707332at2"/>
<sequence>MGLHHRDNHGWGIPVHHIIDRIAAEGLPIRLAWPSGDISAPVGWSTDDCPTGYLPRIGEESPAPWQARTTA</sequence>
<evidence type="ECO:0000313" key="1">
    <source>
        <dbReference type="EMBL" id="GDY31664.1"/>
    </source>
</evidence>
<comment type="caution">
    <text evidence="1">The sequence shown here is derived from an EMBL/GenBank/DDBJ whole genome shotgun (WGS) entry which is preliminary data.</text>
</comment>
<organism evidence="1 2">
    <name type="scientific">Gandjariella thermophila</name>
    <dbReference type="NCBI Taxonomy" id="1931992"/>
    <lineage>
        <taxon>Bacteria</taxon>
        <taxon>Bacillati</taxon>
        <taxon>Actinomycetota</taxon>
        <taxon>Actinomycetes</taxon>
        <taxon>Pseudonocardiales</taxon>
        <taxon>Pseudonocardiaceae</taxon>
        <taxon>Gandjariella</taxon>
    </lineage>
</organism>
<dbReference type="Proteomes" id="UP000298860">
    <property type="component" value="Unassembled WGS sequence"/>
</dbReference>
<keyword evidence="2" id="KW-1185">Reference proteome</keyword>
<accession>A0A4D4J821</accession>